<accession>H5TVZ1</accession>
<keyword evidence="2" id="KW-1185">Reference proteome</keyword>
<dbReference type="EMBL" id="BAFC01000019">
    <property type="protein sequence ID" value="GAB37649.1"/>
    <property type="molecule type" value="Genomic_DNA"/>
</dbReference>
<evidence type="ECO:0000313" key="2">
    <source>
        <dbReference type="Proteomes" id="UP000005845"/>
    </source>
</evidence>
<sequence length="76" mass="8056">MDLAGTVDPEVVGVHGADLTEHLAVTNCSWRLGLLWAQVGPDCGRSDLGVRVAQGRADRIDSVFVAISGDELHDQS</sequence>
<dbReference type="eggNOG" id="ENOG5031W3C">
    <property type="taxonomic scope" value="Bacteria"/>
</dbReference>
<organism evidence="1 2">
    <name type="scientific">Gordonia sputi NBRC 100414</name>
    <dbReference type="NCBI Taxonomy" id="1089453"/>
    <lineage>
        <taxon>Bacteria</taxon>
        <taxon>Bacillati</taxon>
        <taxon>Actinomycetota</taxon>
        <taxon>Actinomycetes</taxon>
        <taxon>Mycobacteriales</taxon>
        <taxon>Gordoniaceae</taxon>
        <taxon>Gordonia</taxon>
    </lineage>
</organism>
<proteinExistence type="predicted"/>
<dbReference type="Proteomes" id="UP000005845">
    <property type="component" value="Unassembled WGS sequence"/>
</dbReference>
<reference evidence="1 2" key="1">
    <citation type="submission" date="2012-02" db="EMBL/GenBank/DDBJ databases">
        <title>Whole genome shotgun sequence of Gordonia sputi NBRC 100414.</title>
        <authorList>
            <person name="Yoshida I."/>
            <person name="Hosoyama A."/>
            <person name="Tsuchikane K."/>
            <person name="Katsumata H."/>
            <person name="Yamazaki S."/>
            <person name="Fujita N."/>
        </authorList>
    </citation>
    <scope>NUCLEOTIDE SEQUENCE [LARGE SCALE GENOMIC DNA]</scope>
    <source>
        <strain evidence="1 2">NBRC 100414</strain>
    </source>
</reference>
<protein>
    <submittedName>
        <fullName evidence="1">Uncharacterized protein</fullName>
    </submittedName>
</protein>
<evidence type="ECO:0000313" key="1">
    <source>
        <dbReference type="EMBL" id="GAB37649.1"/>
    </source>
</evidence>
<feature type="non-terminal residue" evidence="1">
    <location>
        <position position="76"/>
    </location>
</feature>
<gene>
    <name evidence="1" type="ORF">GOSPT_019_00010</name>
</gene>
<comment type="caution">
    <text evidence="1">The sequence shown here is derived from an EMBL/GenBank/DDBJ whole genome shotgun (WGS) entry which is preliminary data.</text>
</comment>
<dbReference type="AlphaFoldDB" id="H5TVZ1"/>
<name>H5TVZ1_9ACTN</name>